<dbReference type="RefSeq" id="WP_208925927.1">
    <property type="nucleotide sequence ID" value="NZ_LK996017.1"/>
</dbReference>
<sequence>MSRTEFLRQERDRILKQLSQGTENKAKLLTSLMDIDAEMEQLRQSGKNFAKS</sequence>
<organism evidence="1">
    <name type="scientific">Desulfitobacterium hafniense</name>
    <name type="common">Desulfitobacterium frappieri</name>
    <dbReference type="NCBI Taxonomy" id="49338"/>
    <lineage>
        <taxon>Bacteria</taxon>
        <taxon>Bacillati</taxon>
        <taxon>Bacillota</taxon>
        <taxon>Clostridia</taxon>
        <taxon>Eubacteriales</taxon>
        <taxon>Desulfitobacteriaceae</taxon>
        <taxon>Desulfitobacterium</taxon>
    </lineage>
</organism>
<evidence type="ECO:0000313" key="1">
    <source>
        <dbReference type="EMBL" id="CDX03164.1"/>
    </source>
</evidence>
<accession>A0A098B2Q5</accession>
<proteinExistence type="predicted"/>
<protein>
    <submittedName>
        <fullName evidence="1">Uncharacterized protein</fullName>
    </submittedName>
</protein>
<name>A0A098B2Q5_DESHA</name>
<gene>
    <name evidence="1" type="ORF">DPCES_3277</name>
</gene>
<reference evidence="1" key="1">
    <citation type="submission" date="2014-07" db="EMBL/GenBank/DDBJ databases">
        <authorList>
            <person name="Hornung V.Bastian."/>
        </authorList>
    </citation>
    <scope>NUCLEOTIDE SEQUENCE</scope>
    <source>
        <strain evidence="1">PCE-S</strain>
    </source>
</reference>
<dbReference type="AlphaFoldDB" id="A0A098B2Q5"/>
<dbReference type="PATRIC" id="fig|49338.4.peg.3528"/>
<dbReference type="EMBL" id="LK996017">
    <property type="protein sequence ID" value="CDX03164.1"/>
    <property type="molecule type" value="Genomic_DNA"/>
</dbReference>